<keyword evidence="1" id="KW-0880">Kelch repeat</keyword>
<evidence type="ECO:0000256" key="1">
    <source>
        <dbReference type="ARBA" id="ARBA00022441"/>
    </source>
</evidence>
<dbReference type="InterPro" id="IPR015915">
    <property type="entry name" value="Kelch-typ_b-propeller"/>
</dbReference>
<name>A0A2R5GBR1_9STRA</name>
<evidence type="ECO:0000313" key="4">
    <source>
        <dbReference type="EMBL" id="GBG26013.1"/>
    </source>
</evidence>
<dbReference type="InParanoid" id="A0A2R5GBR1"/>
<dbReference type="SUPFAM" id="SSF117281">
    <property type="entry name" value="Kelch motif"/>
    <property type="match status" value="2"/>
</dbReference>
<accession>A0A2R5GBR1</accession>
<dbReference type="PANTHER" id="PTHR46093:SF18">
    <property type="entry name" value="FIBRONECTIN TYPE-III DOMAIN-CONTAINING PROTEIN"/>
    <property type="match status" value="1"/>
</dbReference>
<evidence type="ECO:0000256" key="2">
    <source>
        <dbReference type="ARBA" id="ARBA00022737"/>
    </source>
</evidence>
<dbReference type="OrthoDB" id="10251809at2759"/>
<evidence type="ECO:0000313" key="5">
    <source>
        <dbReference type="Proteomes" id="UP000241890"/>
    </source>
</evidence>
<dbReference type="Pfam" id="PF24681">
    <property type="entry name" value="Kelch_KLHDC2_KLHL20_DRC7"/>
    <property type="match status" value="1"/>
</dbReference>
<sequence>MAWIQPAFQDTKTSLSNPPPLARAHHTLTWLPGSLNDLESKDSRRKCAVLIGGANRETLLADTHVLSHQDGQWKWEELRLAPSGSRNALTPRARHSAVAIQGKLFVFGGIGGGEAVFSLDVEAKRWLRLKTTGRGPCARFAHAATSVQNIMYIIGGHTGTWFVNDVFCLDTLTRRWSQVHIQSSVRLPPSLHWTACTVMGSKILVFGGALGTPLEDAYVLRQPDRASAESNERALENMSLSAQSSANEAAGKPPSPRYQHSCTLTFDANAASDSSVRLCIMGGFGYTSQSSFDNASAVEEARMRVAGPLKDVFIFDVRLRTWSEAKIAGEALPPLWRHAAFSRASQPSELIIFGGTRRKRDHNENEFPPTFEDCNEIWRLDSTWESPTQALLSM</sequence>
<dbReference type="Gene3D" id="2.120.10.80">
    <property type="entry name" value="Kelch-type beta propeller"/>
    <property type="match status" value="3"/>
</dbReference>
<dbReference type="EMBL" id="BEYU01000018">
    <property type="protein sequence ID" value="GBG26013.1"/>
    <property type="molecule type" value="Genomic_DNA"/>
</dbReference>
<gene>
    <name evidence="4" type="ORF">FCC1311_022332</name>
</gene>
<dbReference type="Proteomes" id="UP000241890">
    <property type="component" value="Unassembled WGS sequence"/>
</dbReference>
<organism evidence="4 5">
    <name type="scientific">Hondaea fermentalgiana</name>
    <dbReference type="NCBI Taxonomy" id="2315210"/>
    <lineage>
        <taxon>Eukaryota</taxon>
        <taxon>Sar</taxon>
        <taxon>Stramenopiles</taxon>
        <taxon>Bigyra</taxon>
        <taxon>Labyrinthulomycetes</taxon>
        <taxon>Thraustochytrida</taxon>
        <taxon>Thraustochytriidae</taxon>
        <taxon>Hondaea</taxon>
    </lineage>
</organism>
<dbReference type="PANTHER" id="PTHR46093">
    <property type="entry name" value="ACYL-COA-BINDING DOMAIN-CONTAINING PROTEIN 5"/>
    <property type="match status" value="1"/>
</dbReference>
<proteinExistence type="predicted"/>
<keyword evidence="2" id="KW-0677">Repeat</keyword>
<keyword evidence="5" id="KW-1185">Reference proteome</keyword>
<feature type="compositionally biased region" description="Polar residues" evidence="3">
    <location>
        <begin position="238"/>
        <end position="247"/>
    </location>
</feature>
<dbReference type="AlphaFoldDB" id="A0A2R5GBR1"/>
<evidence type="ECO:0000256" key="3">
    <source>
        <dbReference type="SAM" id="MobiDB-lite"/>
    </source>
</evidence>
<protein>
    <submittedName>
        <fullName evidence="4">Kelch domain-containing protein 1</fullName>
    </submittedName>
</protein>
<feature type="region of interest" description="Disordered" evidence="3">
    <location>
        <begin position="230"/>
        <end position="256"/>
    </location>
</feature>
<comment type="caution">
    <text evidence="4">The sequence shown here is derived from an EMBL/GenBank/DDBJ whole genome shotgun (WGS) entry which is preliminary data.</text>
</comment>
<reference evidence="4 5" key="1">
    <citation type="submission" date="2017-12" db="EMBL/GenBank/DDBJ databases">
        <title>Sequencing, de novo assembly and annotation of complete genome of a new Thraustochytrid species, strain FCC1311.</title>
        <authorList>
            <person name="Sedici K."/>
            <person name="Godart F."/>
            <person name="Aiese Cigliano R."/>
            <person name="Sanseverino W."/>
            <person name="Barakat M."/>
            <person name="Ortet P."/>
            <person name="Marechal E."/>
            <person name="Cagnac O."/>
            <person name="Amato A."/>
        </authorList>
    </citation>
    <scope>NUCLEOTIDE SEQUENCE [LARGE SCALE GENOMIC DNA]</scope>
</reference>